<keyword evidence="3" id="KW-1185">Reference proteome</keyword>
<dbReference type="EMBL" id="FNEJ01000006">
    <property type="protein sequence ID" value="SDI52590.1"/>
    <property type="molecule type" value="Genomic_DNA"/>
</dbReference>
<keyword evidence="1" id="KW-1133">Transmembrane helix</keyword>
<keyword evidence="1" id="KW-0812">Transmembrane</keyword>
<accession>A0A1G8LBH2</accession>
<dbReference type="OrthoDB" id="7822309at2"/>
<dbReference type="Proteomes" id="UP000199093">
    <property type="component" value="Unassembled WGS sequence"/>
</dbReference>
<dbReference type="AlphaFoldDB" id="A0A1G8LBH2"/>
<evidence type="ECO:0000256" key="1">
    <source>
        <dbReference type="SAM" id="Phobius"/>
    </source>
</evidence>
<proteinExistence type="predicted"/>
<organism evidence="2 3">
    <name type="scientific">Salipiger marinus</name>
    <dbReference type="NCBI Taxonomy" id="555512"/>
    <lineage>
        <taxon>Bacteria</taxon>
        <taxon>Pseudomonadati</taxon>
        <taxon>Pseudomonadota</taxon>
        <taxon>Alphaproteobacteria</taxon>
        <taxon>Rhodobacterales</taxon>
        <taxon>Roseobacteraceae</taxon>
        <taxon>Salipiger</taxon>
    </lineage>
</organism>
<sequence length="341" mass="36996">MTALKEFQRLEATALWRPEPQAQRREVIVSLGDATITISEFSGRPLAHWSIAAIIRANRGRLPAIYHPDGDPGETLELPEDETTMVDAIERLLRAIERRRPQPGTLRQRVIAGVAGVLALGALVWLPSALLDHAERVVPRVKRAEIGEDLLGRITRVAGQPCIAPEGRLPLRHLAQRVLGEARSDALVVLPEGVRDTAHLPGGMILVNAALLEDYEDPDVAAGYILAEALRARHSDPLGDLLRHAGLWSSLKLLTTGRLPDGALQSYAETLLTTPADPVPTEALLDAFAAAELRSSPYAYARDATGESTVALIEADPRAREGSRQVLSDADWLRLQAICDG</sequence>
<name>A0A1G8LBH2_9RHOB</name>
<dbReference type="STRING" id="555512.SAMN04487993_100653"/>
<protein>
    <recommendedName>
        <fullName evidence="4">Peptidase family M48</fullName>
    </recommendedName>
</protein>
<dbReference type="RefSeq" id="WP_089845784.1">
    <property type="nucleotide sequence ID" value="NZ_FNEJ01000006.1"/>
</dbReference>
<gene>
    <name evidence="2" type="ORF">SAMN04487993_100653</name>
</gene>
<feature type="transmembrane region" description="Helical" evidence="1">
    <location>
        <begin position="110"/>
        <end position="131"/>
    </location>
</feature>
<evidence type="ECO:0000313" key="3">
    <source>
        <dbReference type="Proteomes" id="UP000199093"/>
    </source>
</evidence>
<evidence type="ECO:0000313" key="2">
    <source>
        <dbReference type="EMBL" id="SDI52590.1"/>
    </source>
</evidence>
<keyword evidence="1" id="KW-0472">Membrane</keyword>
<reference evidence="3" key="1">
    <citation type="submission" date="2016-10" db="EMBL/GenBank/DDBJ databases">
        <authorList>
            <person name="Varghese N."/>
            <person name="Submissions S."/>
        </authorList>
    </citation>
    <scope>NUCLEOTIDE SEQUENCE [LARGE SCALE GENOMIC DNA]</scope>
    <source>
        <strain evidence="3">DSM 26424</strain>
    </source>
</reference>
<evidence type="ECO:0008006" key="4">
    <source>
        <dbReference type="Google" id="ProtNLM"/>
    </source>
</evidence>